<evidence type="ECO:0000256" key="13">
    <source>
        <dbReference type="ARBA" id="ARBA00023273"/>
    </source>
</evidence>
<dbReference type="FunFam" id="3.40.50.300:FF:000049">
    <property type="entry name" value="Dynein, axonemal, heavy chain 5"/>
    <property type="match status" value="1"/>
</dbReference>
<keyword evidence="10" id="KW-0969">Cilium</keyword>
<dbReference type="InterPro" id="IPR003593">
    <property type="entry name" value="AAA+_ATPase"/>
</dbReference>
<dbReference type="Pfam" id="PF17852">
    <property type="entry name" value="Dynein_AAA_lid"/>
    <property type="match status" value="1"/>
</dbReference>
<evidence type="ECO:0000256" key="14">
    <source>
        <dbReference type="SAM" id="Coils"/>
    </source>
</evidence>
<feature type="coiled-coil region" evidence="14">
    <location>
        <begin position="3338"/>
        <end position="3372"/>
    </location>
</feature>
<keyword evidence="6" id="KW-0547">Nucleotide-binding</keyword>
<dbReference type="Proteomes" id="UP000639338">
    <property type="component" value="Unassembled WGS sequence"/>
</dbReference>
<dbReference type="InterPro" id="IPR035699">
    <property type="entry name" value="AAA_6"/>
</dbReference>
<feature type="coiled-coil region" evidence="14">
    <location>
        <begin position="3118"/>
        <end position="3191"/>
    </location>
</feature>
<dbReference type="FunFam" id="1.10.8.720:FF:000004">
    <property type="entry name" value="Dynein heavy chain 5, axonemal"/>
    <property type="match status" value="1"/>
</dbReference>
<comment type="caution">
    <text evidence="16">The sequence shown here is derived from an EMBL/GenBank/DDBJ whole genome shotgun (WGS) entry which is preliminary data.</text>
</comment>
<dbReference type="InterPro" id="IPR035706">
    <property type="entry name" value="AAA_9"/>
</dbReference>
<dbReference type="FunFam" id="1.10.8.710:FF:000003">
    <property type="entry name" value="Dynein axonemal heavy chain 5"/>
    <property type="match status" value="1"/>
</dbReference>
<proteinExistence type="inferred from homology"/>
<dbReference type="InterPro" id="IPR027417">
    <property type="entry name" value="P-loop_NTPase"/>
</dbReference>
<dbReference type="GO" id="GO:0051959">
    <property type="term" value="F:dynein light intermediate chain binding"/>
    <property type="evidence" value="ECO:0007669"/>
    <property type="project" value="InterPro"/>
</dbReference>
<dbReference type="Pfam" id="PF12774">
    <property type="entry name" value="AAA_6"/>
    <property type="match status" value="1"/>
</dbReference>
<dbReference type="FunFam" id="1.20.140.100:FF:000003">
    <property type="entry name" value="Dynein, axonemal, heavy chain 5"/>
    <property type="match status" value="1"/>
</dbReference>
<keyword evidence="7" id="KW-0067">ATP-binding</keyword>
<evidence type="ECO:0000256" key="7">
    <source>
        <dbReference type="ARBA" id="ARBA00022840"/>
    </source>
</evidence>
<dbReference type="Gene3D" id="3.20.180.20">
    <property type="entry name" value="Dynein heavy chain, N-terminal domain 2"/>
    <property type="match status" value="1"/>
</dbReference>
<dbReference type="Gene3D" id="1.10.8.720">
    <property type="entry name" value="Region D6 of dynein motor"/>
    <property type="match status" value="1"/>
</dbReference>
<dbReference type="InterPro" id="IPR043160">
    <property type="entry name" value="Dynein_C_barrel"/>
</dbReference>
<dbReference type="GO" id="GO:0005874">
    <property type="term" value="C:microtubule"/>
    <property type="evidence" value="ECO:0007669"/>
    <property type="project" value="UniProtKB-KW"/>
</dbReference>
<dbReference type="InterPro" id="IPR042228">
    <property type="entry name" value="Dynein_linker_3"/>
</dbReference>
<evidence type="ECO:0000256" key="4">
    <source>
        <dbReference type="ARBA" id="ARBA00022701"/>
    </source>
</evidence>
<dbReference type="FunFam" id="3.20.180.20:FF:000001">
    <property type="entry name" value="Dynein axonemal heavy chain 5"/>
    <property type="match status" value="1"/>
</dbReference>
<dbReference type="PANTHER" id="PTHR46532">
    <property type="entry name" value="MALE FERTILITY FACTOR KL5"/>
    <property type="match status" value="1"/>
</dbReference>
<name>A0A834XYE2_APHGI</name>
<evidence type="ECO:0000256" key="11">
    <source>
        <dbReference type="ARBA" id="ARBA00023175"/>
    </source>
</evidence>
<dbReference type="FunFam" id="3.40.50.300:FF:000320">
    <property type="entry name" value="Dynein, axonemal, heavy chain 5"/>
    <property type="match status" value="1"/>
</dbReference>
<dbReference type="InterPro" id="IPR043157">
    <property type="entry name" value="Dynein_AAA1S"/>
</dbReference>
<sequence length="4533" mass="523704">MANNEHRDYMMPAIEQRINELLKRRIFVMEGMPVETTKEKLAKYKELRSSRQSTFKTIHQNVLDVVGFILNTDTETLENGILDDAEYDGRKAAVVHYQPMGPPPFESGRWSSYSKDPMMLRCCVTDGSSEKLSSKCVVIYRINSNSDLESKQLIEDTQYACIDFIDTTNPLAGISKFVTKLNKPSIELTGQWGKLSTNAPGKKIQKDFLGDFNDFYIYDNYLSTNDKLLASLKSYDVIVIIEKCVATWMRTMETALVESQQLRRETENVGPTDELASWRTILSCFCSIIEHIETPRCQAFIEFITKARSKLVKKWKKLEKDVTTLQILSFDNVKYLYSLEKFTKPLYRLGPTEIGNHLPSLMHAVKMIHSTSRFFNCRRMVAAIFVKITNQIILSCKAHLNENGKQDIWCDSKAAVISRMKDCIRVYEQYYEAYNNMKKSIDLIDEKPIEISQIHVFGKFEKFTNRLSKVIHVLETNLAQSILYSSSLYGIDEYTKKFTDTFKQITSHKCDPLNHRTADFDINYDEFTKNISTIELKMREYFFNTIGEAPNIDEALRLVVRFEKLKFSRLWIDRKYLELESMYQQEIEQIRDRYNADRSSPVLPRNIPPVAGRIIWIRQLCKRIQGPMNIFKKHEKVITHERLQKCIKKYNSFVSVSLYYEMIYHKAWYDSSEVVRLALTSPVLVRNPTTNKYDVNFDPYIIEVIREAEHMFRLNLPVPEFIQIITFCEDRILSGYEKIKKLVNDNNNVRKSIPSIFLNMMKSALQKLEISFLPLLSVVTWTSLEISDISNDIDNVIQSIKLFTKEIMDIREARIDRVFQAISKIKIIKFFDQAYTPYDFARYNKKYVDDILIELQIKSSSAEKAVMEIINKCLGLFDESSELEQSEANKYEWLDIDKINRPVWSQAKLDKSPFEPGFDVIDTDIKLDKTSIYNDCLEVFTYFNNRFIEALINCTKNSLDLLKKRVSVSSNLVVKEDTIQVDGPLLLTQFILQIPSIAIVPTIDELQLHFGNVVNNLISVHKDITIWGQKYFLLSMKRNTLGIETIDEDELRVLKTYEQIVSGHKEIIRSSMSLQGTVLTLRNDIALLGNNYVKKYKHVWTEERDNEIQKIIDDEPTTQDIREKFVEYDNLVNEINNLPEFHVLGPVEVNMDKLKLALSLEAKAWKSSYGTILTTWIKSKLKHLTDYISDKNKTLGRTIKDLEDVRIGMACLNSIRNDFISLDMELILRDELLINKFNINLILQSIICDMQEPLRNELTDGVNILIKNVEEFDIDFEINGPMVEGIPAAEASERVILAQARFDELWERYQTFSSGEILFGIEVTQYPALEKRKKELNLLQKLYSLYLQVLQSIDGYYEIPWTEVDTEIIIAELGEFQIRCRKLPKAMNSWPAYIDLKKKIDDFSETCPLLELMANESMKDRHWERMSALCKYEFNVTAEGFTLAQDICISASKEKDIESKIRQIVADWSIVDLKFSNFKQRGELLLQGTETNEIVAQLEDSLMAVSSLLANRYNAHFKKDIQLWQKKLSNTSEILAKWLMVQNLWAYLEAVFIGGDIAKQLPAEAKRFSNIDKAWVKLMLRAHEKINAVETCTGDETMGQLLPHLLEQLESCQKSLSGYLETKRSAFPRFCFISDPSLLEILGQATDCHTIQNYLDGLFDNIAKLEFSPTDYEMIKAMYSRENEKVVFDKEVMCTGGLENWLVLLLKMHQQSVGSVISQGLQLLAQPNTEILHLIDESILQVGLLALQVLWTRNSEIAILTSRRDKTIMKKTNQYFLDILNGLIEVTIKDLSKYARLKYEALITIHVHQRDIFDELCRMKIKSIQDFEWLKQARFYYNEETEIVLIKITDVDFVYQNEFLGCTDRLAITPLTDRCYITLSQAIGMNFGGAPAGPAGTGKTETTKDMGKALGKYVVVFNCSDQMDFRGLGRIIKGLAQAGAWGCFDEFNRIDLPVLSVAAQQVASVLTARKERRSTFIFSDGESYSIDYEFGLFITMNPGYAGRQELPENLKIQFRSVAMMVPDRQIIMRVKLAACGFKENIILSRKFFTLYKLCEEQLSKQVHYDFGLRNILSCLRTLGAQKRARPTDSEETTLMRVLRDMNLSKLVDEDEPLFMSLIEDMFPGIKLTQQTYKELQKEITNATNKFGIMNHPEWNLKVIQLYETSLVRHGLMVLGPTGSGKTRCMWTLMRALTEMNMPHKELRMNPKAITAPQMFGRLDVATNDWTDGIFSTLWRRSINIKPPENLWIVLDGPVDAVWIENLNSVLDDNKTLTLANGDRITMTPNSKLVFEPDNIDNASPATVSRMGMVFVSASVLSWLPIVQGWFKTRTNHEVDILNELFNKLYGDAYIYVKTKLVTKMTLLEAIYIRQCIDLLTGLLREEYTGSKVTDSQLERIFLFSVMWSLGAVLELDARLSFQEFVLSHSSKCDWPKLNEDETIFEYFVDENGEWMHWSQRVTTFEYPSDYLLSYSSILVPNVDNTRTLFLIEVIAKQNKAVLLIGEQGTAKTVMLKSFMSNYDKNYHLSKSFNFSSASTPNMVQRILESYVEKRVGTTYGPPGGKKMTVFIDDINMPVINEWGDQITNELVRQLMEYGGVYSLDKPGDFNVIQSIQFLAAMIHPGGGRNDIPPRLKRQFNIFNCTLPSNKSMDTIFSSIGEGYFSSSRFPENIVNFVPKLIPLTRVLWQQTKTKMLPTPAKFHYVFNIRDLSRIWEGILRIKAAECETPRTLLKLWDHECTRVISDRFISYEDKEWFRNTLRCTVEILMPDDYHLYDPVETYFVDFLREPPELTGFEPDDFVLEAPKIYEEIPSYKITIDKVKENMKQFNETVRGMSLDLVFFHDALVHLIRISRILGVPRGNAMLVGVGGSGKQSLTRLATFMAGYNFYQIMLTRSYNVASFLEDIKKLYRDSGTKSTGLTFIFTDNDVKDEAFLEYLNNVLSVGEVANLFPKDELDEILLSLIPFMKKDDPKKPPTQDNLYDYFISRARNNLHIVLCFSPVGEKFKSRALKFPGLISGCTINWFTRWPKDALCAVSEHFLGKYDIQCSHDTKEQLIEIMGDVQDCVSDTCTEYYNRFRRQAYVTPKSFLSFIDGYKTIYDQRINEINGLAHRMSNGLSKLVDATIQVDGLQKVLQKNQEEIAIKNIQVDGILKIVDEKKRDAEEVKEEVQKSKDKAENLLKLISSEKAIAEEKLKVAEPELLAAEAALLTIKATDISTVRKLGKPPYLITLIMDCVLILFARKLELVKQDVERQFLIPSWSEALKLLADTRFLYNLQNFPKDNINGEFVDLMRPYLTHPQYTYDAAVQACGNVAGLIQWTMSMAAFYEINKDVLPLKANLAVQQIKHEKANHNLAEAEKVLRAKDEDLRIIQKDYDLVMEERQEIVNLADACQDKMDTATAMIDGLAGERVRWTQQLAMFKSETERLVGDALILTGFLSYCGPFNQEFRHLLQNTWFKLLQTRRIPFSESISIVESLTDTATTGEWNIQGLPNDELSIQNGIIVTKATRYSLLIDPQLQGKTWIKNKEKNFDLQVTSFSHKYFRTHLEDCIALGRPLLIEDIDEELDPVLDNVLEKNYIKIGTTLKVKLGDKEVDVNQDFRFYITTKLPNPSYTPEIFARTSVIDFTVTIKGLEDQLLGRVILTEKRELEIERTQLMIDITSNKREIKKLEENLLHKLTTVQGSLIEDVELMTVLNITKRTASEVTTKITIARDTEIQINAAREEFRPVATRGSVLYFLICDMSNVNCMYQTSLVQFLERFDLALEKSEKSPVNSRRINFIIEMLTYEIFRYKARGLYEEHKYMFLLLMTLKIDLQRGNISHLEFQFLIKSGAALDLNAVRPKHCKWIPDMTWLNLVALSALHQFQHILSFIEASEKEWKYWYDTDAPEEEIIPNNYNNLDTLRRLLLIRAWCMDRTLSQSRKYIASSLGERYTEPVITLLDSMYTESRPTTPMICFLSMGTDPTPSIERLAKKMEIKCKSISMGQGQEVHARRLLNDAKNKGYWVLCQNCHLGLGYMNELVQFMNDMTSSHQDFRIWITTEAHKDFPISLLQMSIKFTYEPPQGVRAGLLSTYSGMNQDMLDQCDAPQYIPIVYAVSFLHTVVQERRKFGPLGWNIPYEFNSSDWLACCIFLNNYFNDYDPKRGISWHTIRYMIGEVQYGGRVTDDYDKRLLNTFAKVWFSESIFNPEFGFYKEYRVLNFKQVQEYVTAIDALPLIDQPQVYGLHRNADITYQSRTTQLILDTIMSVQPKQSAESSSGETREGNVMRQAKEMLEKVPSTYDPFEVRDRLYAMGITESMNIFLKQEIDRMQLVIALVQKTLKELLLAIDGSIVMNEQLRDTLDSIYDARIPKMWLSRSWESATLGFWFTELLERNLQFSNWITLGRPVKFWMTGFFNPQGFLTAMRQEVTRAHQGWALDSVTLHNEVTRQSRDDVRSSPAEGVYVYGLYLEGAGWDRRNNRLRESSNKVLSVEMPVIHIFAVYNKPNKDPHLYQCPVYKKPQRTYMLLVTPLWLQTLKSPDFWTFRGTALLCDNK</sequence>
<dbReference type="Gene3D" id="1.20.920.30">
    <property type="match status" value="1"/>
</dbReference>
<dbReference type="InterPro" id="IPR004273">
    <property type="entry name" value="Dynein_heavy_D6_P-loop"/>
</dbReference>
<dbReference type="Pfam" id="PF12780">
    <property type="entry name" value="AAA_8"/>
    <property type="match status" value="1"/>
</dbReference>
<evidence type="ECO:0000256" key="3">
    <source>
        <dbReference type="ARBA" id="ARBA00022490"/>
    </source>
</evidence>
<dbReference type="FunFam" id="3.40.50.300:FF:000044">
    <property type="entry name" value="Dynein heavy chain 5, axonemal"/>
    <property type="match status" value="1"/>
</dbReference>
<dbReference type="InterPro" id="IPR041228">
    <property type="entry name" value="Dynein_C"/>
</dbReference>
<dbReference type="EMBL" id="JACMRX010000003">
    <property type="protein sequence ID" value="KAF7993952.1"/>
    <property type="molecule type" value="Genomic_DNA"/>
</dbReference>
<keyword evidence="3" id="KW-0963">Cytoplasm</keyword>
<evidence type="ECO:0000256" key="6">
    <source>
        <dbReference type="ARBA" id="ARBA00022741"/>
    </source>
</evidence>
<dbReference type="GO" id="GO:0045505">
    <property type="term" value="F:dynein intermediate chain binding"/>
    <property type="evidence" value="ECO:0007669"/>
    <property type="project" value="InterPro"/>
</dbReference>
<dbReference type="Gene3D" id="1.20.920.20">
    <property type="match status" value="1"/>
</dbReference>
<dbReference type="FunFam" id="1.20.920.20:FF:000001">
    <property type="entry name" value="dynein heavy chain 2, axonemal"/>
    <property type="match status" value="1"/>
</dbReference>
<dbReference type="Gene3D" id="1.20.140.100">
    <property type="entry name" value="Dynein heavy chain, N-terminal domain 2"/>
    <property type="match status" value="1"/>
</dbReference>
<keyword evidence="17" id="KW-1185">Reference proteome</keyword>
<evidence type="ECO:0000313" key="17">
    <source>
        <dbReference type="Proteomes" id="UP000639338"/>
    </source>
</evidence>
<dbReference type="PANTHER" id="PTHR46532:SF4">
    <property type="entry name" value="AAA+ ATPASE DOMAIN-CONTAINING PROTEIN"/>
    <property type="match status" value="1"/>
</dbReference>
<dbReference type="Pfam" id="PF03028">
    <property type="entry name" value="Dynein_heavy"/>
    <property type="match status" value="1"/>
</dbReference>
<evidence type="ECO:0000256" key="8">
    <source>
        <dbReference type="ARBA" id="ARBA00023017"/>
    </source>
</evidence>
<dbReference type="Gene3D" id="1.20.1270.280">
    <property type="match status" value="1"/>
</dbReference>
<evidence type="ECO:0000256" key="2">
    <source>
        <dbReference type="ARBA" id="ARBA00008887"/>
    </source>
</evidence>
<accession>A0A834XYE2</accession>
<dbReference type="Pfam" id="PF08393">
    <property type="entry name" value="DHC_N2"/>
    <property type="match status" value="1"/>
</dbReference>
<dbReference type="FunFam" id="1.20.1270.280:FF:000002">
    <property type="entry name" value="Dynein heavy chain 5, axonemal"/>
    <property type="match status" value="1"/>
</dbReference>
<dbReference type="Gene3D" id="1.10.8.710">
    <property type="match status" value="1"/>
</dbReference>
<dbReference type="GO" id="GO:0005524">
    <property type="term" value="F:ATP binding"/>
    <property type="evidence" value="ECO:0007669"/>
    <property type="project" value="UniProtKB-KW"/>
</dbReference>
<dbReference type="SMART" id="SM00382">
    <property type="entry name" value="AAA"/>
    <property type="match status" value="3"/>
</dbReference>
<keyword evidence="11" id="KW-0505">Motor protein</keyword>
<dbReference type="InterPro" id="IPR041658">
    <property type="entry name" value="AAA_lid_11"/>
</dbReference>
<dbReference type="InterPro" id="IPR042219">
    <property type="entry name" value="AAA_lid_11_sf"/>
</dbReference>
<dbReference type="FunFam" id="1.20.58.1120:FF:000004">
    <property type="entry name" value="Dynein axonemal heavy chain 5"/>
    <property type="match status" value="1"/>
</dbReference>
<evidence type="ECO:0000256" key="1">
    <source>
        <dbReference type="ARBA" id="ARBA00004430"/>
    </source>
</evidence>
<dbReference type="InterPro" id="IPR013594">
    <property type="entry name" value="Dynein_heavy_tail"/>
</dbReference>
<dbReference type="InterPro" id="IPR041466">
    <property type="entry name" value="Dynein_AAA5_ext"/>
</dbReference>
<evidence type="ECO:0000256" key="10">
    <source>
        <dbReference type="ARBA" id="ARBA00023069"/>
    </source>
</evidence>
<dbReference type="GO" id="GO:0007018">
    <property type="term" value="P:microtubule-based movement"/>
    <property type="evidence" value="ECO:0007669"/>
    <property type="project" value="InterPro"/>
</dbReference>
<dbReference type="InterPro" id="IPR013602">
    <property type="entry name" value="Dynein_heavy_linker"/>
</dbReference>
<gene>
    <name evidence="16" type="ORF">HCN44_011221</name>
</gene>
<evidence type="ECO:0000256" key="12">
    <source>
        <dbReference type="ARBA" id="ARBA00023212"/>
    </source>
</evidence>
<dbReference type="InterPro" id="IPR042222">
    <property type="entry name" value="Dynein_2_N"/>
</dbReference>
<feature type="domain" description="AAA+ ATPase" evidence="15">
    <location>
        <begin position="2167"/>
        <end position="2296"/>
    </location>
</feature>
<dbReference type="Pfam" id="PF12777">
    <property type="entry name" value="MT"/>
    <property type="match status" value="1"/>
</dbReference>
<dbReference type="InterPro" id="IPR024317">
    <property type="entry name" value="Dynein_heavy_chain_D4_dom"/>
</dbReference>
<feature type="domain" description="AAA+ ATPase" evidence="15">
    <location>
        <begin position="1888"/>
        <end position="2032"/>
    </location>
</feature>
<dbReference type="FunFam" id="3.40.50.300:FF:002141">
    <property type="entry name" value="Dynein heavy chain"/>
    <property type="match status" value="1"/>
</dbReference>
<dbReference type="GO" id="GO:0008569">
    <property type="term" value="F:minus-end-directed microtubule motor activity"/>
    <property type="evidence" value="ECO:0007669"/>
    <property type="project" value="InterPro"/>
</dbReference>
<dbReference type="FunFam" id="3.10.490.20:FF:000010">
    <property type="entry name" value="Dynein heavy chain, putative"/>
    <property type="match status" value="1"/>
</dbReference>
<keyword evidence="4" id="KW-0493">Microtubule</keyword>
<dbReference type="Pfam" id="PF12775">
    <property type="entry name" value="AAA_7"/>
    <property type="match status" value="1"/>
</dbReference>
<protein>
    <recommendedName>
        <fullName evidence="15">AAA+ ATPase domain-containing protein</fullName>
    </recommendedName>
</protein>
<dbReference type="Pfam" id="PF12781">
    <property type="entry name" value="AAA_9"/>
    <property type="match status" value="1"/>
</dbReference>
<dbReference type="Gene3D" id="1.20.58.1120">
    <property type="match status" value="1"/>
</dbReference>
<dbReference type="Gene3D" id="6.10.140.1060">
    <property type="match status" value="1"/>
</dbReference>
<evidence type="ECO:0000256" key="5">
    <source>
        <dbReference type="ARBA" id="ARBA00022737"/>
    </source>
</evidence>
<keyword evidence="12" id="KW-0206">Cytoskeleton</keyword>
<dbReference type="OrthoDB" id="286107at2759"/>
<reference evidence="16 17" key="1">
    <citation type="submission" date="2020-08" db="EMBL/GenBank/DDBJ databases">
        <title>Aphidius gifuensis genome sequencing and assembly.</title>
        <authorList>
            <person name="Du Z."/>
        </authorList>
    </citation>
    <scope>NUCLEOTIDE SEQUENCE [LARGE SCALE GENOMIC DNA]</scope>
    <source>
        <strain evidence="16">YNYX2018</strain>
        <tissue evidence="16">Adults</tissue>
    </source>
</reference>
<dbReference type="Gene3D" id="1.10.472.130">
    <property type="match status" value="1"/>
</dbReference>
<dbReference type="FunFam" id="3.40.50.300:FF:001221">
    <property type="entry name" value="Axonemal dynein heavy chain 8"/>
    <property type="match status" value="1"/>
</dbReference>
<dbReference type="GO" id="GO:0097729">
    <property type="term" value="C:9+2 motile cilium"/>
    <property type="evidence" value="ECO:0007669"/>
    <property type="project" value="UniProtKB-ARBA"/>
</dbReference>
<dbReference type="InterPro" id="IPR026983">
    <property type="entry name" value="DHC"/>
</dbReference>
<dbReference type="Gene3D" id="3.40.50.300">
    <property type="entry name" value="P-loop containing nucleotide triphosphate hydrolases"/>
    <property type="match status" value="5"/>
</dbReference>
<dbReference type="SUPFAM" id="SSF52540">
    <property type="entry name" value="P-loop containing nucleoside triphosphate hydrolases"/>
    <property type="match status" value="4"/>
</dbReference>
<feature type="domain" description="AAA+ ATPase" evidence="15">
    <location>
        <begin position="2493"/>
        <end position="2641"/>
    </location>
</feature>
<dbReference type="Gene3D" id="3.10.490.20">
    <property type="match status" value="1"/>
</dbReference>
<dbReference type="Pfam" id="PF17857">
    <property type="entry name" value="AAA_lid_1"/>
    <property type="match status" value="1"/>
</dbReference>
<dbReference type="InterPro" id="IPR024743">
    <property type="entry name" value="Dynein_HC_stalk"/>
</dbReference>
<evidence type="ECO:0000313" key="16">
    <source>
        <dbReference type="EMBL" id="KAF7993952.1"/>
    </source>
</evidence>
<dbReference type="Pfam" id="PF18198">
    <property type="entry name" value="AAA_lid_11"/>
    <property type="match status" value="1"/>
</dbReference>
<dbReference type="Gene3D" id="1.10.8.1220">
    <property type="match status" value="1"/>
</dbReference>
<keyword evidence="5" id="KW-0677">Repeat</keyword>
<keyword evidence="9 14" id="KW-0175">Coiled coil</keyword>
<dbReference type="Pfam" id="PF08385">
    <property type="entry name" value="DHC_N1"/>
    <property type="match status" value="1"/>
</dbReference>
<dbReference type="Pfam" id="PF18199">
    <property type="entry name" value="Dynein_C"/>
    <property type="match status" value="1"/>
</dbReference>
<dbReference type="GO" id="GO:0005858">
    <property type="term" value="C:axonemal dynein complex"/>
    <property type="evidence" value="ECO:0007669"/>
    <property type="project" value="TreeGrafter"/>
</dbReference>
<keyword evidence="13" id="KW-0966">Cell projection</keyword>
<dbReference type="InterPro" id="IPR041589">
    <property type="entry name" value="DNAH3_AAA_lid_1"/>
</dbReference>
<keyword evidence="8" id="KW-0243">Dynein</keyword>
<dbReference type="FunFam" id="1.20.920.30:FF:000004">
    <property type="entry name" value="Dynein axonemal heavy chain 5"/>
    <property type="match status" value="1"/>
</dbReference>
<comment type="subcellular location">
    <subcellularLocation>
        <location evidence="1">Cytoplasm</location>
        <location evidence="1">Cytoskeleton</location>
        <location evidence="1">Cilium axoneme</location>
    </subcellularLocation>
</comment>
<comment type="similarity">
    <text evidence="2">Belongs to the dynein heavy chain family.</text>
</comment>
<evidence type="ECO:0000259" key="15">
    <source>
        <dbReference type="SMART" id="SM00382"/>
    </source>
</evidence>
<evidence type="ECO:0000256" key="9">
    <source>
        <dbReference type="ARBA" id="ARBA00023054"/>
    </source>
</evidence>
<organism evidence="16 17">
    <name type="scientific">Aphidius gifuensis</name>
    <name type="common">Parasitoid wasp</name>
    <dbReference type="NCBI Taxonomy" id="684658"/>
    <lineage>
        <taxon>Eukaryota</taxon>
        <taxon>Metazoa</taxon>
        <taxon>Ecdysozoa</taxon>
        <taxon>Arthropoda</taxon>
        <taxon>Hexapoda</taxon>
        <taxon>Insecta</taxon>
        <taxon>Pterygota</taxon>
        <taxon>Neoptera</taxon>
        <taxon>Endopterygota</taxon>
        <taxon>Hymenoptera</taxon>
        <taxon>Apocrita</taxon>
        <taxon>Ichneumonoidea</taxon>
        <taxon>Braconidae</taxon>
        <taxon>Aphidiinae</taxon>
        <taxon>Aphidius</taxon>
    </lineage>
</organism>
<dbReference type="FunFam" id="1.10.8.1220:FF:000001">
    <property type="entry name" value="Dynein axonemal heavy chain 5"/>
    <property type="match status" value="1"/>
</dbReference>
<dbReference type="FunFam" id="3.40.50.300:FF:001386">
    <property type="entry name" value="Dynein heavy chain, putative"/>
    <property type="match status" value="1"/>
</dbReference>